<sequence>MERCIRTQCKMCRFYNKCFKKKNEKKKKKDKFLSK</sequence>
<reference evidence="1" key="1">
    <citation type="journal article" date="2021" name="Proc. Natl. Acad. Sci. U.S.A.">
        <title>A Catalog of Tens of Thousands of Viruses from Human Metagenomes Reveals Hidden Associations with Chronic Diseases.</title>
        <authorList>
            <person name="Tisza M.J."/>
            <person name="Buck C.B."/>
        </authorList>
    </citation>
    <scope>NUCLEOTIDE SEQUENCE</scope>
    <source>
        <strain evidence="1">CtCL221</strain>
    </source>
</reference>
<protein>
    <submittedName>
        <fullName evidence="1">Uncharacterized protein</fullName>
    </submittedName>
</protein>
<organism evidence="1">
    <name type="scientific">Myoviridae sp. ctCL221</name>
    <dbReference type="NCBI Taxonomy" id="2826630"/>
    <lineage>
        <taxon>Viruses</taxon>
        <taxon>Duplodnaviria</taxon>
        <taxon>Heunggongvirae</taxon>
        <taxon>Uroviricota</taxon>
        <taxon>Caudoviricetes</taxon>
    </lineage>
</organism>
<proteinExistence type="predicted"/>
<dbReference type="EMBL" id="BK014833">
    <property type="protein sequence ID" value="DAD77764.1"/>
    <property type="molecule type" value="Genomic_DNA"/>
</dbReference>
<name>A0A8S5M6D0_9CAUD</name>
<evidence type="ECO:0000313" key="1">
    <source>
        <dbReference type="EMBL" id="DAD77764.1"/>
    </source>
</evidence>
<accession>A0A8S5M6D0</accession>